<dbReference type="Proteomes" id="UP001193389">
    <property type="component" value="Chromosome"/>
</dbReference>
<dbReference type="Pfam" id="PF16257">
    <property type="entry name" value="UxaE"/>
    <property type="match status" value="1"/>
</dbReference>
<dbReference type="HAMAP" id="MF_02243">
    <property type="entry name" value="UxaE"/>
    <property type="match status" value="1"/>
</dbReference>
<feature type="binding site" evidence="1">
    <location>
        <position position="257"/>
    </location>
    <ligand>
        <name>a divalent metal cation</name>
        <dbReference type="ChEBI" id="CHEBI:60240"/>
    </ligand>
</feature>
<comment type="catalytic activity">
    <reaction evidence="1">
        <text>keto-D-tagaturonate = keto-D-fructuronate</text>
        <dbReference type="Rhea" id="RHEA:51656"/>
        <dbReference type="ChEBI" id="CHEBI:17886"/>
        <dbReference type="ChEBI" id="CHEBI:59881"/>
        <dbReference type="EC" id="5.1.2.7"/>
    </reaction>
</comment>
<organism evidence="2 3">
    <name type="scientific">Aquipluma nitroreducens</name>
    <dbReference type="NCBI Taxonomy" id="2010828"/>
    <lineage>
        <taxon>Bacteria</taxon>
        <taxon>Pseudomonadati</taxon>
        <taxon>Bacteroidota</taxon>
        <taxon>Bacteroidia</taxon>
        <taxon>Marinilabiliales</taxon>
        <taxon>Prolixibacteraceae</taxon>
        <taxon>Aquipluma</taxon>
    </lineage>
</organism>
<dbReference type="GO" id="GO:0016856">
    <property type="term" value="F:racemase and epimerase activity, acting on hydroxy acids and derivatives"/>
    <property type="evidence" value="ECO:0007669"/>
    <property type="project" value="UniProtKB-UniRule"/>
</dbReference>
<dbReference type="RefSeq" id="WP_318347891.1">
    <property type="nucleotide sequence ID" value="NZ_AP018694.1"/>
</dbReference>
<proteinExistence type="inferred from homology"/>
<comment type="cofactor">
    <cofactor evidence="1">
        <name>a divalent metal cation</name>
        <dbReference type="ChEBI" id="CHEBI:60240"/>
    </cofactor>
</comment>
<dbReference type="AlphaFoldDB" id="A0A5K7SE01"/>
<feature type="binding site" evidence="1">
    <location>
        <position position="217"/>
    </location>
    <ligand>
        <name>a divalent metal cation</name>
        <dbReference type="ChEBI" id="CHEBI:60240"/>
    </ligand>
</feature>
<sequence>MKLGKYSLGIGDRFSHQGVAQLRGIVKANQAGLDISPVWNKSNREHMYVHSHPADVRKEADAAVAALGFSGKYFVDADHINMGTVSPFVETADFFTLDVASFIGKESPEADVKAFVASCSKYVGKLNIPGIDHAIEVSKELIEKIAHKFLAATQQASEIYNFLESSKGKGNFITEVSMDEVESPQTPVDLFFILKMLADKGVPAQTIAPKFTGRFNKGVDYTGNVEQFAKEFEEDVLVIDYAVKEFGLPEELKLSVHSGSDKFTIYPIMASIIKKYDKGIHVKTAGTTWLEEVIGLAVAGGEALEAAKSIYSIALGRKDELCAPYADVIDIDDSKLPSAAEVAGWSSEKFANTLRHIPGHPDYNPNLRQLIHVGYKVASEMGTTYTDLLKKHAEVVGQCVEENIYERHLKRLFNL</sequence>
<dbReference type="InterPro" id="IPR032586">
    <property type="entry name" value="UxaE"/>
</dbReference>
<accession>A0A5K7SE01</accession>
<comment type="similarity">
    <text evidence="1">Belongs to the UxaE family.</text>
</comment>
<dbReference type="EC" id="5.1.2.7" evidence="1"/>
<feature type="active site" description="Proton acceptor" evidence="1">
    <location>
        <position position="78"/>
    </location>
</feature>
<dbReference type="GO" id="GO:0046872">
    <property type="term" value="F:metal ion binding"/>
    <property type="evidence" value="ECO:0007669"/>
    <property type="project" value="UniProtKB-UniRule"/>
</dbReference>
<dbReference type="KEGG" id="anf:AQPE_3855"/>
<reference evidence="2" key="1">
    <citation type="journal article" date="2020" name="Int. J. Syst. Evol. Microbiol.">
        <title>Aquipluma nitroreducens gen. nov. sp. nov., a novel facultatively anaerobic bacterium isolated from a freshwater lake.</title>
        <authorList>
            <person name="Watanabe M."/>
            <person name="Kojima H."/>
            <person name="Fukui M."/>
        </authorList>
    </citation>
    <scope>NUCLEOTIDE SEQUENCE</scope>
    <source>
        <strain evidence="2">MeG22</strain>
    </source>
</reference>
<comment type="function">
    <text evidence="1">Catalyzes the epimerization of D-tagaturonate (D-TagA) to D-fructuronate (D-FruA).</text>
</comment>
<keyword evidence="1" id="KW-0413">Isomerase</keyword>
<keyword evidence="3" id="KW-1185">Reference proteome</keyword>
<evidence type="ECO:0000313" key="3">
    <source>
        <dbReference type="Proteomes" id="UP001193389"/>
    </source>
</evidence>
<feature type="active site" description="Proton donor" evidence="1">
    <location>
        <position position="175"/>
    </location>
</feature>
<evidence type="ECO:0000256" key="1">
    <source>
        <dbReference type="HAMAP-Rule" id="MF_02243"/>
    </source>
</evidence>
<gene>
    <name evidence="1" type="primary">uxaE</name>
    <name evidence="2" type="ORF">AQPE_3855</name>
</gene>
<evidence type="ECO:0000313" key="2">
    <source>
        <dbReference type="EMBL" id="BBE19667.1"/>
    </source>
</evidence>
<feature type="binding site" evidence="1">
    <location>
        <position position="79"/>
    </location>
    <ligand>
        <name>a divalent metal cation</name>
        <dbReference type="ChEBI" id="CHEBI:60240"/>
    </ligand>
</feature>
<keyword evidence="1" id="KW-0479">Metal-binding</keyword>
<name>A0A5K7SE01_9BACT</name>
<protein>
    <recommendedName>
        <fullName evidence="1">Tagaturonate/fructuronate epimerase</fullName>
        <shortName evidence="1">D-TagA/D-FruA epimerase</shortName>
        <ecNumber evidence="1">5.1.2.7</ecNumber>
    </recommendedName>
</protein>
<dbReference type="EMBL" id="AP018694">
    <property type="protein sequence ID" value="BBE19667.1"/>
    <property type="molecule type" value="Genomic_DNA"/>
</dbReference>